<name>A0A3D9HZU7_9BACL</name>
<organism evidence="1 2">
    <name type="scientific">Cohnella phaseoli</name>
    <dbReference type="NCBI Taxonomy" id="456490"/>
    <lineage>
        <taxon>Bacteria</taxon>
        <taxon>Bacillati</taxon>
        <taxon>Bacillota</taxon>
        <taxon>Bacilli</taxon>
        <taxon>Bacillales</taxon>
        <taxon>Paenibacillaceae</taxon>
        <taxon>Cohnella</taxon>
    </lineage>
</organism>
<accession>A0A3D9HZU7</accession>
<proteinExistence type="predicted"/>
<dbReference type="OrthoDB" id="2630025at2"/>
<dbReference type="EMBL" id="QRDZ01000046">
    <property type="protein sequence ID" value="RED54901.1"/>
    <property type="molecule type" value="Genomic_DNA"/>
</dbReference>
<evidence type="ECO:0000313" key="2">
    <source>
        <dbReference type="Proteomes" id="UP000256977"/>
    </source>
</evidence>
<sequence>MKKRFVRLSGMLMAVALALGLIGALPGHSVEAASGKPIAKYVSPEHIEFVSYSKQWNQKKLKALYAELLKNMHGEELYDLGKVILSAEPSDEELGVADMSYSWYEDDLSDIEMDEPTEITLYGADEHTTVESMATTLSHEYGHHFTHYWLIKKERKLPSSPKTKWASIRGIKGYPVLFTEDTSSADYTHYWDATEIMADDYMALFGSPTAKTSMVNSLRTEEGMGFYAEVENEEIPSVMTLAAVRSYWLKLSGLKDPLPLVFKEPKLTRIQALDVEDDGITDHKLIFDAGSANSNVAARLKYSVYWENEEEEVFDFTDMTTGKLSILVPDGLPETELTLKVYAYDPTTKQFVYARPVKYDLSDPEAPVRLRQ</sequence>
<reference evidence="1 2" key="1">
    <citation type="submission" date="2018-07" db="EMBL/GenBank/DDBJ databases">
        <title>Genomic Encyclopedia of Type Strains, Phase III (KMG-III): the genomes of soil and plant-associated and newly described type strains.</title>
        <authorList>
            <person name="Whitman W."/>
        </authorList>
    </citation>
    <scope>NUCLEOTIDE SEQUENCE [LARGE SCALE GENOMIC DNA]</scope>
    <source>
        <strain evidence="1 2">CECT 7287</strain>
    </source>
</reference>
<protein>
    <submittedName>
        <fullName evidence="1">Uncharacterized protein</fullName>
    </submittedName>
</protein>
<gene>
    <name evidence="1" type="ORF">DFP98_14646</name>
</gene>
<evidence type="ECO:0000313" key="1">
    <source>
        <dbReference type="EMBL" id="RED54901.1"/>
    </source>
</evidence>
<comment type="caution">
    <text evidence="1">The sequence shown here is derived from an EMBL/GenBank/DDBJ whole genome shotgun (WGS) entry which is preliminary data.</text>
</comment>
<dbReference type="RefSeq" id="WP_147310325.1">
    <property type="nucleotide sequence ID" value="NZ_QRDZ01000046.1"/>
</dbReference>
<dbReference type="AlphaFoldDB" id="A0A3D9HZU7"/>
<dbReference type="Proteomes" id="UP000256977">
    <property type="component" value="Unassembled WGS sequence"/>
</dbReference>
<keyword evidence="2" id="KW-1185">Reference proteome</keyword>